<dbReference type="EMBL" id="DXDC01000074">
    <property type="protein sequence ID" value="HIY65131.1"/>
    <property type="molecule type" value="Genomic_DNA"/>
</dbReference>
<protein>
    <submittedName>
        <fullName evidence="2">VOC family protein</fullName>
    </submittedName>
</protein>
<dbReference type="InterPro" id="IPR037523">
    <property type="entry name" value="VOC_core"/>
</dbReference>
<dbReference type="SUPFAM" id="SSF54593">
    <property type="entry name" value="Glyoxalase/Bleomycin resistance protein/Dihydroxybiphenyl dioxygenase"/>
    <property type="match status" value="1"/>
</dbReference>
<gene>
    <name evidence="2" type="ORF">H9830_02510</name>
</gene>
<dbReference type="PANTHER" id="PTHR35908">
    <property type="entry name" value="HYPOTHETICAL FUSION PROTEIN"/>
    <property type="match status" value="1"/>
</dbReference>
<name>A0A9D2C7K3_9MICO</name>
<dbReference type="CDD" id="cd06587">
    <property type="entry name" value="VOC"/>
    <property type="match status" value="1"/>
</dbReference>
<accession>A0A9D2C7K3</accession>
<feature type="domain" description="VOC" evidence="1">
    <location>
        <begin position="5"/>
        <end position="129"/>
    </location>
</feature>
<dbReference type="Pfam" id="PF18029">
    <property type="entry name" value="Glyoxalase_6"/>
    <property type="match status" value="1"/>
</dbReference>
<reference evidence="2" key="2">
    <citation type="submission" date="2021-04" db="EMBL/GenBank/DDBJ databases">
        <authorList>
            <person name="Gilroy R."/>
        </authorList>
    </citation>
    <scope>NUCLEOTIDE SEQUENCE</scope>
    <source>
        <strain evidence="2">ChiGjej1B1-98</strain>
    </source>
</reference>
<reference evidence="2" key="1">
    <citation type="journal article" date="2021" name="PeerJ">
        <title>Extensive microbial diversity within the chicken gut microbiome revealed by metagenomics and culture.</title>
        <authorList>
            <person name="Gilroy R."/>
            <person name="Ravi A."/>
            <person name="Getino M."/>
            <person name="Pursley I."/>
            <person name="Horton D.L."/>
            <person name="Alikhan N.F."/>
            <person name="Baker D."/>
            <person name="Gharbi K."/>
            <person name="Hall N."/>
            <person name="Watson M."/>
            <person name="Adriaenssens E.M."/>
            <person name="Foster-Nyarko E."/>
            <person name="Jarju S."/>
            <person name="Secka A."/>
            <person name="Antonio M."/>
            <person name="Oren A."/>
            <person name="Chaudhuri R.R."/>
            <person name="La Ragione R."/>
            <person name="Hildebrand F."/>
            <person name="Pallen M.J."/>
        </authorList>
    </citation>
    <scope>NUCLEOTIDE SEQUENCE</scope>
    <source>
        <strain evidence="2">ChiGjej1B1-98</strain>
    </source>
</reference>
<evidence type="ECO:0000313" key="2">
    <source>
        <dbReference type="EMBL" id="HIY65131.1"/>
    </source>
</evidence>
<evidence type="ECO:0000259" key="1">
    <source>
        <dbReference type="PROSITE" id="PS51819"/>
    </source>
</evidence>
<dbReference type="Proteomes" id="UP000824005">
    <property type="component" value="Unassembled WGS sequence"/>
</dbReference>
<evidence type="ECO:0000313" key="3">
    <source>
        <dbReference type="Proteomes" id="UP000824005"/>
    </source>
</evidence>
<dbReference type="AlphaFoldDB" id="A0A9D2C7K3"/>
<sequence length="129" mass="14243">MGSIRPKKYVFALDCADASALAQFYAELLGWQVDDRPEYPDWVDVLPPEGNAAPVKLGCQQIENYRPPTWPDGPIPQQAHLDFYVDSIAESSIAAEAAGAVRHSHQPSEDGNFVVFLDPEGHPFCLCEE</sequence>
<dbReference type="PANTHER" id="PTHR35908:SF1">
    <property type="entry name" value="CONSERVED PROTEIN"/>
    <property type="match status" value="1"/>
</dbReference>
<dbReference type="Gene3D" id="3.10.180.10">
    <property type="entry name" value="2,3-Dihydroxybiphenyl 1,2-Dioxygenase, domain 1"/>
    <property type="match status" value="1"/>
</dbReference>
<dbReference type="InterPro" id="IPR041581">
    <property type="entry name" value="Glyoxalase_6"/>
</dbReference>
<proteinExistence type="predicted"/>
<comment type="caution">
    <text evidence="2">The sequence shown here is derived from an EMBL/GenBank/DDBJ whole genome shotgun (WGS) entry which is preliminary data.</text>
</comment>
<dbReference type="InterPro" id="IPR029068">
    <property type="entry name" value="Glyas_Bleomycin-R_OHBP_Dase"/>
</dbReference>
<organism evidence="2 3">
    <name type="scientific">Candidatus Agrococcus pullicola</name>
    <dbReference type="NCBI Taxonomy" id="2838429"/>
    <lineage>
        <taxon>Bacteria</taxon>
        <taxon>Bacillati</taxon>
        <taxon>Actinomycetota</taxon>
        <taxon>Actinomycetes</taxon>
        <taxon>Micrococcales</taxon>
        <taxon>Microbacteriaceae</taxon>
        <taxon>Agrococcus</taxon>
    </lineage>
</organism>
<dbReference type="PROSITE" id="PS51819">
    <property type="entry name" value="VOC"/>
    <property type="match status" value="1"/>
</dbReference>